<evidence type="ECO:0000313" key="6">
    <source>
        <dbReference type="EMBL" id="SMC02980.1"/>
    </source>
</evidence>
<dbReference type="STRING" id="28034.BFX07_05800"/>
<dbReference type="Gene3D" id="3.40.50.150">
    <property type="entry name" value="Vaccinia Virus protein VP39"/>
    <property type="match status" value="1"/>
</dbReference>
<evidence type="ECO:0000256" key="1">
    <source>
        <dbReference type="ARBA" id="ARBA00022603"/>
    </source>
</evidence>
<dbReference type="Pfam" id="PF01555">
    <property type="entry name" value="N6_N4_Mtase"/>
    <property type="match status" value="1"/>
</dbReference>
<dbReference type="InterPro" id="IPR002295">
    <property type="entry name" value="N4/N6-MTase_EcoPI_Mod-like"/>
</dbReference>
<keyword evidence="7" id="KW-1185">Reference proteome</keyword>
<dbReference type="AlphaFoldDB" id="A0A1W1WAB4"/>
<dbReference type="Proteomes" id="UP000192660">
    <property type="component" value="Unassembled WGS sequence"/>
</dbReference>
<dbReference type="SUPFAM" id="SSF53335">
    <property type="entry name" value="S-adenosyl-L-methionine-dependent methyltransferases"/>
    <property type="match status" value="1"/>
</dbReference>
<evidence type="ECO:0000259" key="5">
    <source>
        <dbReference type="Pfam" id="PF01555"/>
    </source>
</evidence>
<dbReference type="PRINTS" id="PR00506">
    <property type="entry name" value="D21N6MTFRASE"/>
</dbReference>
<dbReference type="EMBL" id="FWWY01000001">
    <property type="protein sequence ID" value="SMC02980.1"/>
    <property type="molecule type" value="Genomic_DNA"/>
</dbReference>
<dbReference type="InterPro" id="IPR002941">
    <property type="entry name" value="DNA_methylase_N4/N6"/>
</dbReference>
<evidence type="ECO:0000256" key="2">
    <source>
        <dbReference type="ARBA" id="ARBA00022679"/>
    </source>
</evidence>
<keyword evidence="4" id="KW-0680">Restriction system</keyword>
<name>A0A1W1WAB4_SULTA</name>
<evidence type="ECO:0000256" key="3">
    <source>
        <dbReference type="ARBA" id="ARBA00022691"/>
    </source>
</evidence>
<evidence type="ECO:0000256" key="4">
    <source>
        <dbReference type="ARBA" id="ARBA00022747"/>
    </source>
</evidence>
<keyword evidence="1 6" id="KW-0489">Methyltransferase</keyword>
<keyword evidence="2 6" id="KW-0808">Transferase</keyword>
<gene>
    <name evidence="6" type="ORF">SAMN00768000_0848</name>
</gene>
<organism evidence="6 7">
    <name type="scientific">Sulfobacillus thermosulfidooxidans (strain DSM 9293 / VKM B-1269 / AT-1)</name>
    <dbReference type="NCBI Taxonomy" id="929705"/>
    <lineage>
        <taxon>Bacteria</taxon>
        <taxon>Bacillati</taxon>
        <taxon>Bacillota</taxon>
        <taxon>Clostridia</taxon>
        <taxon>Eubacteriales</taxon>
        <taxon>Clostridiales Family XVII. Incertae Sedis</taxon>
        <taxon>Sulfobacillus</taxon>
    </lineage>
</organism>
<protein>
    <submittedName>
        <fullName evidence="6">Site-specific DNA-methyltransferase (Adenine-specific)</fullName>
    </submittedName>
</protein>
<reference evidence="7" key="1">
    <citation type="submission" date="2017-04" db="EMBL/GenBank/DDBJ databases">
        <authorList>
            <person name="Varghese N."/>
            <person name="Submissions S."/>
        </authorList>
    </citation>
    <scope>NUCLEOTIDE SEQUENCE [LARGE SCALE GENOMIC DNA]</scope>
    <source>
        <strain evidence="7">DSM 9293</strain>
    </source>
</reference>
<dbReference type="GO" id="GO:0032259">
    <property type="term" value="P:methylation"/>
    <property type="evidence" value="ECO:0007669"/>
    <property type="project" value="UniProtKB-KW"/>
</dbReference>
<accession>A0A1W1WAB4</accession>
<dbReference type="GO" id="GO:0003677">
    <property type="term" value="F:DNA binding"/>
    <property type="evidence" value="ECO:0007669"/>
    <property type="project" value="InterPro"/>
</dbReference>
<dbReference type="GO" id="GO:0008170">
    <property type="term" value="F:N-methyltransferase activity"/>
    <property type="evidence" value="ECO:0007669"/>
    <property type="project" value="InterPro"/>
</dbReference>
<dbReference type="GO" id="GO:0009307">
    <property type="term" value="P:DNA restriction-modification system"/>
    <property type="evidence" value="ECO:0007669"/>
    <property type="project" value="UniProtKB-KW"/>
</dbReference>
<proteinExistence type="predicted"/>
<evidence type="ECO:0000313" key="7">
    <source>
        <dbReference type="Proteomes" id="UP000192660"/>
    </source>
</evidence>
<dbReference type="InterPro" id="IPR029063">
    <property type="entry name" value="SAM-dependent_MTases_sf"/>
</dbReference>
<sequence>MFGWTVNTNLQKQVKFRNDKSKCHQRYTCTQPRQKCALVRQYFTRVRVLSDRITSSHPSYQQTPYVIMRGSAKEQLNWLAAHGFASRFQLIYWDPPFFSGRQQTAPRGSFADSWPSLPVYLDFIRQHFALIMPFLAPTGFFVLHCDYHASHYLKVLGDEFMGYDNFRNEVVWHYTGRRIKASHRVNSKHDVLLIWAKSEKSRMMPVYDPWDRDYYVRMKKQQIHKDLDGREWIWGHKGKGQSHAYRIYLDDVIEKGRAIDSVWDIPIINTSAKERTGYPTQKPLQLLERLVLLLTRPGDWVGDLMAGSGTTGVAAWTLKRPVWLGDNNPDAVAIMRQRMKALTNLT</sequence>
<feature type="domain" description="DNA methylase N-4/N-6" evidence="5">
    <location>
        <begin position="89"/>
        <end position="322"/>
    </location>
</feature>
<keyword evidence="3" id="KW-0949">S-adenosyl-L-methionine</keyword>